<dbReference type="GO" id="GO:0005509">
    <property type="term" value="F:calcium ion binding"/>
    <property type="evidence" value="ECO:0007669"/>
    <property type="project" value="UniProtKB-UniRule"/>
</dbReference>
<evidence type="ECO:0000256" key="14">
    <source>
        <dbReference type="SAM" id="Phobius"/>
    </source>
</evidence>
<feature type="domain" description="Cadherin" evidence="15">
    <location>
        <begin position="330"/>
        <end position="431"/>
    </location>
</feature>
<dbReference type="PRINTS" id="PR00205">
    <property type="entry name" value="CADHERIN"/>
</dbReference>
<dbReference type="SUPFAM" id="SSF49313">
    <property type="entry name" value="Cadherin-like"/>
    <property type="match status" value="6"/>
</dbReference>
<feature type="region of interest" description="Disordered" evidence="13">
    <location>
        <begin position="1395"/>
        <end position="1455"/>
    </location>
</feature>
<feature type="transmembrane region" description="Helical" evidence="14">
    <location>
        <begin position="7"/>
        <end position="25"/>
    </location>
</feature>
<evidence type="ECO:0000313" key="16">
    <source>
        <dbReference type="Proteomes" id="UP000008854"/>
    </source>
</evidence>
<dbReference type="PROSITE" id="PS50268">
    <property type="entry name" value="CADHERIN_2"/>
    <property type="match status" value="7"/>
</dbReference>
<dbReference type="GO" id="GO:0005886">
    <property type="term" value="C:plasma membrane"/>
    <property type="evidence" value="ECO:0007669"/>
    <property type="project" value="InterPro"/>
</dbReference>
<dbReference type="Pfam" id="PF00028">
    <property type="entry name" value="Cadherin"/>
    <property type="match status" value="4"/>
</dbReference>
<dbReference type="InterPro" id="IPR050174">
    <property type="entry name" value="Protocadherin/Cadherin-CA"/>
</dbReference>
<sequence>MSQKYLITDWIITTLVWFIMIPYYLQISMFYHDSSINALSSLLPTDNLISSINNHLPNTLNAITNSNNNDVNVNPQTPQYNLRYAITENQPINFKIGKINDDLIQTPEIRSTRLYNLLQTSKHTNSFYRLREPSNYFDVNETTSILTTKKVIDLETLCPRYCKENTYHAQLNIYVNIWVNYQLICIVNIEITVTDIDDNQPKFPSTVSRPYKLRLKEVIYRIGKSIELPKAIDKDIQPHHAELVYRLDSHPDDKSNALETFRLVVRNDSRLVLVLQKDLDYELIKEYKFYLVCSSPYITGDQHLDMMNIEDRLEIFVEVLNINDIEPTFSKAVYEIQIKEDIPVNSTIYELKATDKDVNSTITYSMENGVDLNTTLKFFIKSNGYVIVQQKLDYEQRNMYSFTVRASDGEFFALARIVITILDVNDEPPEYVLNPQQLTILENKPAQTFIGHLLVVDQDSPEVNGQVHCEEPHHLKGKQPIVFVQESVYSLPRQQSSSLSLSELTSDLDNNNNNNYLPTSLSHLSSSENHVYQRLTLYSLSEFDRENGPDEYKSILYCWDGITSTTFSQAPYDSSIYMDKYAPLNYSKSSTLVSLSQTATMTITLHIVDANDNEPTFEEQFYKAEIKENSPIGTKIIKIHAVDKDVGVNAQIYYSLQENELFVPYFKIDPIMGWIVNSAELDREAQVTFQLTVLAIDGGYDALDTSRSQRSLNHIKNYHTATTQVLINILDENDNPPEFRGPRQFAVEENQAPNTWLGDLQVIDRDEGNNSEVIFKLLNGRMKNNNSIEQTTKRNNENIIHRNSVPIHLLENGSLFTTKSLDREKQSLYCFEVVVSDKGVERSHSTADTICVRVLDLNDNRPYFIEIKGAEQIDGNKTLLNESLSETTYSTISQVNPIKHNEIKVNYSQYPVVRVSYNEVPGYCALIAKAIDEDEGRNAQLRYGITRQYSHINQQGLKNENVLDAFTMDQPSGRVMLTRSLNLNELGSYEMVITVEDNGEPVQRAEKTIQLIIEASSPRGNWLFPEIEQTRDFSIFNSKYTITEANTILIVIILSGISAFLAALLISAILCMIKPCKKSRNPNQLNKNVSKTMNTHNMIVDIGMNKEFNPIICDYDGTDFNLYNHHHQPGNYTSVGTIDNFYGPLYPSIGQHYHEGLPMTNSDKLTVSSMENCYIPSYNMFNINNHIDNSQINNDNNDNDNQVNSSTTVSIQTACINNVNGVEQDLGIIRTNGKTLCAQKSSSPVNVMLSTSPQPQLSYLHLEYPNIDCHKTVSNISSYNITSRCSTYSPQPFNSYCPTFQPTTMPTASHTLVSSNDPNLRSDCVVLQCTKTPPPSAYYYQQNRTDSLSSNPLYNTSTIFDFGPASLMRPSYTNQNIPVIGECIVKDPRIHNSIIGEEQRSDSGRGASDEENSNQIQLVNTLPTTTSLSSGNEKQLDETTLDTPVNQSKKSQNFRSSTLKYSIDNSSHITTGLVFPSLPRINTCKQSKGQSVLGTFQQKPFIHNSIKDSYTK</sequence>
<evidence type="ECO:0000256" key="3">
    <source>
        <dbReference type="ARBA" id="ARBA00022692"/>
    </source>
</evidence>
<name>A0A3Q0KKY4_SCHMA</name>
<evidence type="ECO:0000256" key="11">
    <source>
        <dbReference type="ARBA" id="ARBA00023180"/>
    </source>
</evidence>
<dbReference type="PANTHER" id="PTHR24028:SF146">
    <property type="entry name" value="CADHERIN 96CB, ISOFORM D-RELATED"/>
    <property type="match status" value="1"/>
</dbReference>
<feature type="compositionally biased region" description="Polar residues" evidence="13">
    <location>
        <begin position="1441"/>
        <end position="1455"/>
    </location>
</feature>
<organism evidence="16 17">
    <name type="scientific">Schistosoma mansoni</name>
    <name type="common">Blood fluke</name>
    <dbReference type="NCBI Taxonomy" id="6183"/>
    <lineage>
        <taxon>Eukaryota</taxon>
        <taxon>Metazoa</taxon>
        <taxon>Spiralia</taxon>
        <taxon>Lophotrochozoa</taxon>
        <taxon>Platyhelminthes</taxon>
        <taxon>Trematoda</taxon>
        <taxon>Digenea</taxon>
        <taxon>Strigeidida</taxon>
        <taxon>Schistosomatoidea</taxon>
        <taxon>Schistosomatidae</taxon>
        <taxon>Schistosoma</taxon>
    </lineage>
</organism>
<dbReference type="FunFam" id="2.60.40.60:FF:000020">
    <property type="entry name" value="Dachsous cadherin-related 1b"/>
    <property type="match status" value="1"/>
</dbReference>
<keyword evidence="8 14" id="KW-1133">Transmembrane helix</keyword>
<dbReference type="CDD" id="cd11304">
    <property type="entry name" value="Cadherin_repeat"/>
    <property type="match status" value="5"/>
</dbReference>
<keyword evidence="11" id="KW-0325">Glycoprotein</keyword>
<evidence type="ECO:0000256" key="7">
    <source>
        <dbReference type="ARBA" id="ARBA00022889"/>
    </source>
</evidence>
<dbReference type="PROSITE" id="PS00232">
    <property type="entry name" value="CADHERIN_1"/>
    <property type="match status" value="3"/>
</dbReference>
<dbReference type="Gene3D" id="2.60.40.60">
    <property type="entry name" value="Cadherins"/>
    <property type="match status" value="7"/>
</dbReference>
<dbReference type="GO" id="GO:0007156">
    <property type="term" value="P:homophilic cell adhesion via plasma membrane adhesion molecules"/>
    <property type="evidence" value="ECO:0007669"/>
    <property type="project" value="InterPro"/>
</dbReference>
<feature type="domain" description="Cadherin" evidence="15">
    <location>
        <begin position="432"/>
        <end position="617"/>
    </location>
</feature>
<dbReference type="Proteomes" id="UP000008854">
    <property type="component" value="Unassembled WGS sequence"/>
</dbReference>
<feature type="domain" description="Cadherin" evidence="15">
    <location>
        <begin position="739"/>
        <end position="864"/>
    </location>
</feature>
<evidence type="ECO:0000256" key="6">
    <source>
        <dbReference type="ARBA" id="ARBA00022837"/>
    </source>
</evidence>
<feature type="transmembrane region" description="Helical" evidence="14">
    <location>
        <begin position="1048"/>
        <end position="1073"/>
    </location>
</feature>
<keyword evidence="6 12" id="KW-0106">Calcium</keyword>
<keyword evidence="3 14" id="KW-0812">Transmembrane</keyword>
<dbReference type="InterPro" id="IPR020894">
    <property type="entry name" value="Cadherin_CS"/>
</dbReference>
<dbReference type="WBParaSite" id="Smp_125510.1">
    <property type="protein sequence ID" value="Smp_125510.1"/>
    <property type="gene ID" value="Smp_125510"/>
</dbReference>
<feature type="compositionally biased region" description="Polar residues" evidence="13">
    <location>
        <begin position="1413"/>
        <end position="1433"/>
    </location>
</feature>
<dbReference type="PANTHER" id="PTHR24028">
    <property type="entry name" value="CADHERIN-87A"/>
    <property type="match status" value="1"/>
</dbReference>
<dbReference type="AlphaFoldDB" id="A0A3Q0KKY4"/>
<evidence type="ECO:0000256" key="4">
    <source>
        <dbReference type="ARBA" id="ARBA00022729"/>
    </source>
</evidence>
<keyword evidence="4" id="KW-0732">Signal</keyword>
<evidence type="ECO:0000256" key="1">
    <source>
        <dbReference type="ARBA" id="ARBA00004167"/>
    </source>
</evidence>
<keyword evidence="2" id="KW-0245">EGF-like domain</keyword>
<feature type="domain" description="Cadherin" evidence="15">
    <location>
        <begin position="618"/>
        <end position="739"/>
    </location>
</feature>
<proteinExistence type="predicted"/>
<evidence type="ECO:0000313" key="17">
    <source>
        <dbReference type="WBParaSite" id="Smp_125510.1"/>
    </source>
</evidence>
<evidence type="ECO:0000256" key="13">
    <source>
        <dbReference type="SAM" id="MobiDB-lite"/>
    </source>
</evidence>
<reference evidence="16" key="1">
    <citation type="journal article" date="2012" name="PLoS Negl. Trop. Dis.">
        <title>A systematically improved high quality genome and transcriptome of the human blood fluke Schistosoma mansoni.</title>
        <authorList>
            <person name="Protasio A.V."/>
            <person name="Tsai I.J."/>
            <person name="Babbage A."/>
            <person name="Nichol S."/>
            <person name="Hunt M."/>
            <person name="Aslett M.A."/>
            <person name="De Silva N."/>
            <person name="Velarde G.S."/>
            <person name="Anderson T.J."/>
            <person name="Clark R.C."/>
            <person name="Davidson C."/>
            <person name="Dillon G.P."/>
            <person name="Holroyd N.E."/>
            <person name="LoVerde P.T."/>
            <person name="Lloyd C."/>
            <person name="McQuillan J."/>
            <person name="Oliveira G."/>
            <person name="Otto T.D."/>
            <person name="Parker-Manuel S.J."/>
            <person name="Quail M.A."/>
            <person name="Wilson R.A."/>
            <person name="Zerlotini A."/>
            <person name="Dunne D.W."/>
            <person name="Berriman M."/>
        </authorList>
    </citation>
    <scope>NUCLEOTIDE SEQUENCE [LARGE SCALE GENOMIC DNA]</scope>
    <source>
        <strain evidence="16">Puerto Rican</strain>
    </source>
</reference>
<keyword evidence="16" id="KW-1185">Reference proteome</keyword>
<evidence type="ECO:0000256" key="10">
    <source>
        <dbReference type="ARBA" id="ARBA00023157"/>
    </source>
</evidence>
<keyword evidence="9 14" id="KW-0472">Membrane</keyword>
<evidence type="ECO:0000256" key="5">
    <source>
        <dbReference type="ARBA" id="ARBA00022737"/>
    </source>
</evidence>
<comment type="subcellular location">
    <subcellularLocation>
        <location evidence="1">Membrane</location>
        <topology evidence="1">Single-pass membrane protein</topology>
    </subcellularLocation>
</comment>
<evidence type="ECO:0000256" key="2">
    <source>
        <dbReference type="ARBA" id="ARBA00022536"/>
    </source>
</evidence>
<accession>A0A3Q0KKY4</accession>
<dbReference type="InterPro" id="IPR015919">
    <property type="entry name" value="Cadherin-like_sf"/>
</dbReference>
<keyword evidence="5" id="KW-0677">Repeat</keyword>
<feature type="domain" description="Cadherin" evidence="15">
    <location>
        <begin position="231"/>
        <end position="329"/>
    </location>
</feature>
<feature type="domain" description="Cadherin" evidence="15">
    <location>
        <begin position="907"/>
        <end position="1027"/>
    </location>
</feature>
<protein>
    <submittedName>
        <fullName evidence="17">Putative cadherin</fullName>
    </submittedName>
</protein>
<dbReference type="InParanoid" id="A0A3Q0KKY4"/>
<evidence type="ECO:0000256" key="9">
    <source>
        <dbReference type="ARBA" id="ARBA00023136"/>
    </source>
</evidence>
<dbReference type="SMART" id="SM00112">
    <property type="entry name" value="CA"/>
    <property type="match status" value="6"/>
</dbReference>
<evidence type="ECO:0000256" key="12">
    <source>
        <dbReference type="PROSITE-ProRule" id="PRU00043"/>
    </source>
</evidence>
<reference evidence="17" key="2">
    <citation type="submission" date="2018-12" db="UniProtKB">
        <authorList>
            <consortium name="WormBaseParasite"/>
        </authorList>
    </citation>
    <scope>IDENTIFICATION</scope>
    <source>
        <strain evidence="17">Puerto Rican</strain>
    </source>
</reference>
<evidence type="ECO:0000256" key="8">
    <source>
        <dbReference type="ARBA" id="ARBA00022989"/>
    </source>
</evidence>
<keyword evidence="10" id="KW-1015">Disulfide bond</keyword>
<keyword evidence="7" id="KW-0130">Cell adhesion</keyword>
<dbReference type="InterPro" id="IPR002126">
    <property type="entry name" value="Cadherin-like_dom"/>
</dbReference>
<feature type="domain" description="Cadherin" evidence="15">
    <location>
        <begin position="78"/>
        <end position="203"/>
    </location>
</feature>
<evidence type="ECO:0000259" key="15">
    <source>
        <dbReference type="PROSITE" id="PS50268"/>
    </source>
</evidence>
<dbReference type="FunFam" id="2.60.40.60:FF:000024">
    <property type="entry name" value="FAT atypical cadherin 3"/>
    <property type="match status" value="1"/>
</dbReference>